<proteinExistence type="predicted"/>
<protein>
    <submittedName>
        <fullName evidence="1">Uncharacterized protein</fullName>
    </submittedName>
</protein>
<organism evidence="1">
    <name type="scientific">bioreactor metagenome</name>
    <dbReference type="NCBI Taxonomy" id="1076179"/>
    <lineage>
        <taxon>unclassified sequences</taxon>
        <taxon>metagenomes</taxon>
        <taxon>ecological metagenomes</taxon>
    </lineage>
</organism>
<gene>
    <name evidence="1" type="ORF">SDC9_11444</name>
</gene>
<reference evidence="1" key="1">
    <citation type="submission" date="2019-08" db="EMBL/GenBank/DDBJ databases">
        <authorList>
            <person name="Kucharzyk K."/>
            <person name="Murdoch R.W."/>
            <person name="Higgins S."/>
            <person name="Loffler F."/>
        </authorList>
    </citation>
    <scope>NUCLEOTIDE SEQUENCE</scope>
</reference>
<evidence type="ECO:0000313" key="1">
    <source>
        <dbReference type="EMBL" id="MPL65780.1"/>
    </source>
</evidence>
<sequence length="245" mass="28276">MYVEFVLRLVLMEVTNNIIFSAMSIDLQLKTGGNMEIKHPEWLQIKKENLKIYGYNQEWYKTSYQRTRGCGPTAAAMLLSYLNKREVEPLPYKSNNVFSITEVLENVWSFVTPGFLLGLNSTKKFCKGVKELLQNYGLNWRCHRLSITAYKFKRESLSQVVEFIENGIAADCPIAFLNLHKGQVTVMESWHWIVLISLFYDASEKRYMVTCYDGGRSITFDLGLWLETTILGGGFVYITVPMVQE</sequence>
<comment type="caution">
    <text evidence="1">The sequence shown here is derived from an EMBL/GenBank/DDBJ whole genome shotgun (WGS) entry which is preliminary data.</text>
</comment>
<dbReference type="EMBL" id="VSSQ01000029">
    <property type="protein sequence ID" value="MPL65780.1"/>
    <property type="molecule type" value="Genomic_DNA"/>
</dbReference>
<name>A0A644TFZ9_9ZZZZ</name>
<accession>A0A644TFZ9</accession>
<dbReference type="AlphaFoldDB" id="A0A644TFZ9"/>